<evidence type="ECO:0000259" key="3">
    <source>
        <dbReference type="SMART" id="SM00974"/>
    </source>
</evidence>
<dbReference type="Pfam" id="PF13455">
    <property type="entry name" value="MUG113"/>
    <property type="match status" value="1"/>
</dbReference>
<comment type="caution">
    <text evidence="4">The sequence shown here is derived from an EMBL/GenBank/DDBJ whole genome shotgun (WGS) entry which is preliminary data.</text>
</comment>
<evidence type="ECO:0000256" key="1">
    <source>
        <dbReference type="SAM" id="Coils"/>
    </source>
</evidence>
<feature type="coiled-coil region" evidence="1">
    <location>
        <begin position="57"/>
        <end position="158"/>
    </location>
</feature>
<feature type="compositionally biased region" description="Polar residues" evidence="2">
    <location>
        <begin position="462"/>
        <end position="477"/>
    </location>
</feature>
<dbReference type="InterPro" id="IPR018929">
    <property type="entry name" value="DUF2510"/>
</dbReference>
<gene>
    <name evidence="4" type="ORF">ACH4WX_33235</name>
</gene>
<feature type="region of interest" description="Disordered" evidence="2">
    <location>
        <begin position="275"/>
        <end position="310"/>
    </location>
</feature>
<accession>A0ABW7TXN3</accession>
<protein>
    <submittedName>
        <fullName evidence="4">DUF4041 domain-containing protein</fullName>
    </submittedName>
</protein>
<feature type="region of interest" description="Disordered" evidence="2">
    <location>
        <begin position="441"/>
        <end position="477"/>
    </location>
</feature>
<dbReference type="InterPro" id="IPR025280">
    <property type="entry name" value="SNIPE"/>
</dbReference>
<dbReference type="InterPro" id="IPR018306">
    <property type="entry name" value="Phage_T5_Orf172_DNA-bd"/>
</dbReference>
<evidence type="ECO:0000256" key="2">
    <source>
        <dbReference type="SAM" id="MobiDB-lite"/>
    </source>
</evidence>
<reference evidence="4 5" key="1">
    <citation type="submission" date="2024-10" db="EMBL/GenBank/DDBJ databases">
        <title>The Natural Products Discovery Center: Release of the First 8490 Sequenced Strains for Exploring Actinobacteria Biosynthetic Diversity.</title>
        <authorList>
            <person name="Kalkreuter E."/>
            <person name="Kautsar S.A."/>
            <person name="Yang D."/>
            <person name="Bader C.D."/>
            <person name="Teijaro C.N."/>
            <person name="Fluegel L."/>
            <person name="Davis C.M."/>
            <person name="Simpson J.R."/>
            <person name="Lauterbach L."/>
            <person name="Steele A.D."/>
            <person name="Gui C."/>
            <person name="Meng S."/>
            <person name="Li G."/>
            <person name="Viehrig K."/>
            <person name="Ye F."/>
            <person name="Su P."/>
            <person name="Kiefer A.F."/>
            <person name="Nichols A."/>
            <person name="Cepeda A.J."/>
            <person name="Yan W."/>
            <person name="Fan B."/>
            <person name="Jiang Y."/>
            <person name="Adhikari A."/>
            <person name="Zheng C.-J."/>
            <person name="Schuster L."/>
            <person name="Cowan T.M."/>
            <person name="Smanski M.J."/>
            <person name="Chevrette M.G."/>
            <person name="De Carvalho L.P.S."/>
            <person name="Shen B."/>
        </authorList>
    </citation>
    <scope>NUCLEOTIDE SEQUENCE [LARGE SCALE GENOMIC DNA]</scope>
    <source>
        <strain evidence="4 5">NPDC020568</strain>
    </source>
</reference>
<evidence type="ECO:0000313" key="5">
    <source>
        <dbReference type="Proteomes" id="UP001611263"/>
    </source>
</evidence>
<dbReference type="Pfam" id="PF10708">
    <property type="entry name" value="DUF2510"/>
    <property type="match status" value="1"/>
</dbReference>
<name>A0ABW7TXN3_9NOCA</name>
<dbReference type="RefSeq" id="WP_081876018.1">
    <property type="nucleotide sequence ID" value="NZ_JBIRUQ010000024.1"/>
</dbReference>
<sequence length="477" mass="54929">MSRVSPDWYPDPQNEGFLRYWDGQAWTADRRAVSTKHASPGASDESKVPLFGARAFAKRQADELAEALAENRRLREELEQIGGLGVGDLQRLQAQLEAQIAEQQAVRDDLVEQVVDMREQHLLQEIGIYEYRHPLSDSVAYRDELRRLQGEIKALARRDGGAIEAPKAWVVEGSVTDGRRMIREYSKLMLRAYNAEAENLVRGLKPYRLRKTLDRLDRIADTLERFGATMQLRIAPEYHRLRRRELELTADHLELLARQKDAERDERERLREERRAQEELAREQSKLEQQQERDRQALSGLEAAGNAETDAANELRGRLAERDRAIASIQARVDDVRAGYVYVISNIGAFGPDVVQIGLTRRFHPYERISELSNASVPFKYDVHALFFDKDAAGIEAELHRRLEDKRINKVNRRREFFRVTPAEVREHLREVTDGLLEFTETPEADQYRQSRNAQYGPVRPQSGSENTQSIPPITLT</sequence>
<dbReference type="SMART" id="SM00974">
    <property type="entry name" value="T5orf172"/>
    <property type="match status" value="1"/>
</dbReference>
<organism evidence="4 5">
    <name type="scientific">Nocardia carnea</name>
    <dbReference type="NCBI Taxonomy" id="37328"/>
    <lineage>
        <taxon>Bacteria</taxon>
        <taxon>Bacillati</taxon>
        <taxon>Actinomycetota</taxon>
        <taxon>Actinomycetes</taxon>
        <taxon>Mycobacteriales</taxon>
        <taxon>Nocardiaceae</taxon>
        <taxon>Nocardia</taxon>
    </lineage>
</organism>
<feature type="compositionally biased region" description="Basic and acidic residues" evidence="2">
    <location>
        <begin position="275"/>
        <end position="296"/>
    </location>
</feature>
<keyword evidence="1" id="KW-0175">Coiled coil</keyword>
<dbReference type="Pfam" id="PF13250">
    <property type="entry name" value="SNIPE"/>
    <property type="match status" value="1"/>
</dbReference>
<keyword evidence="5" id="KW-1185">Reference proteome</keyword>
<feature type="domain" description="Bacteriophage T5 Orf172 DNA-binding" evidence="3">
    <location>
        <begin position="349"/>
        <end position="432"/>
    </location>
</feature>
<dbReference type="Proteomes" id="UP001611263">
    <property type="component" value="Unassembled WGS sequence"/>
</dbReference>
<dbReference type="EMBL" id="JBIRUQ010000024">
    <property type="protein sequence ID" value="MFI1465595.1"/>
    <property type="molecule type" value="Genomic_DNA"/>
</dbReference>
<proteinExistence type="predicted"/>
<evidence type="ECO:0000313" key="4">
    <source>
        <dbReference type="EMBL" id="MFI1465595.1"/>
    </source>
</evidence>